<dbReference type="PANTHER" id="PTHR46910">
    <property type="entry name" value="TRANSCRIPTION FACTOR PDR1"/>
    <property type="match status" value="1"/>
</dbReference>
<comment type="caution">
    <text evidence="4">The sequence shown here is derived from an EMBL/GenBank/DDBJ whole genome shotgun (WGS) entry which is preliminary data.</text>
</comment>
<dbReference type="SMART" id="SM00906">
    <property type="entry name" value="Fungal_trans"/>
    <property type="match status" value="1"/>
</dbReference>
<keyword evidence="5" id="KW-1185">Reference proteome</keyword>
<evidence type="ECO:0000256" key="1">
    <source>
        <dbReference type="ARBA" id="ARBA00023242"/>
    </source>
</evidence>
<evidence type="ECO:0000313" key="4">
    <source>
        <dbReference type="EMBL" id="KAL1624023.1"/>
    </source>
</evidence>
<dbReference type="Proteomes" id="UP001521116">
    <property type="component" value="Unassembled WGS sequence"/>
</dbReference>
<feature type="compositionally biased region" description="Polar residues" evidence="2">
    <location>
        <begin position="71"/>
        <end position="92"/>
    </location>
</feature>
<feature type="domain" description="Xylanolytic transcriptional activator regulatory" evidence="3">
    <location>
        <begin position="283"/>
        <end position="364"/>
    </location>
</feature>
<name>A0ABR3SMC3_9PEZI</name>
<feature type="region of interest" description="Disordered" evidence="2">
    <location>
        <begin position="578"/>
        <end position="598"/>
    </location>
</feature>
<evidence type="ECO:0000256" key="2">
    <source>
        <dbReference type="SAM" id="MobiDB-lite"/>
    </source>
</evidence>
<accession>A0ABR3SMC3</accession>
<organism evidence="4 5">
    <name type="scientific">Neofusicoccum ribis</name>
    <dbReference type="NCBI Taxonomy" id="45134"/>
    <lineage>
        <taxon>Eukaryota</taxon>
        <taxon>Fungi</taxon>
        <taxon>Dikarya</taxon>
        <taxon>Ascomycota</taxon>
        <taxon>Pezizomycotina</taxon>
        <taxon>Dothideomycetes</taxon>
        <taxon>Dothideomycetes incertae sedis</taxon>
        <taxon>Botryosphaeriales</taxon>
        <taxon>Botryosphaeriaceae</taxon>
        <taxon>Neofusicoccum</taxon>
    </lineage>
</organism>
<evidence type="ECO:0000313" key="5">
    <source>
        <dbReference type="Proteomes" id="UP001521116"/>
    </source>
</evidence>
<gene>
    <name evidence="4" type="ORF">SLS56_008005</name>
</gene>
<feature type="region of interest" description="Disordered" evidence="2">
    <location>
        <begin position="1"/>
        <end position="92"/>
    </location>
</feature>
<dbReference type="InterPro" id="IPR007219">
    <property type="entry name" value="XnlR_reg_dom"/>
</dbReference>
<dbReference type="Pfam" id="PF04082">
    <property type="entry name" value="Fungal_trans"/>
    <property type="match status" value="1"/>
</dbReference>
<dbReference type="InterPro" id="IPR050987">
    <property type="entry name" value="AtrR-like"/>
</dbReference>
<dbReference type="PANTHER" id="PTHR46910:SF17">
    <property type="entry name" value="SCFA-RELATED"/>
    <property type="match status" value="1"/>
</dbReference>
<dbReference type="CDD" id="cd12148">
    <property type="entry name" value="fungal_TF_MHR"/>
    <property type="match status" value="1"/>
</dbReference>
<proteinExistence type="predicted"/>
<evidence type="ECO:0000259" key="3">
    <source>
        <dbReference type="SMART" id="SM00906"/>
    </source>
</evidence>
<sequence>MAAGVHCSAGDAEIVWKTHQPGQPSNKARKSESTASAPVAKRARRAAPLEDGSPTALSPELIAITPAEEATVSTSPAEEGSPTSQEVDTPWTSSSAAVNFMEEPETLAAAENERTSTSGSAQKLLRTYMCDGAQKRAQSLRQPSAAELELLSLLPRREAATILVDNYFDRIHWFMLVFHQSDFREGFHQLYSALGRQPTEISARLGFLSVFAAVCVVSIRYTNAHQKAVLASCGVQSEALQQRLLTTLRLRLLDVVSLGSIEAVQTCILLGSFYLYHGEPELAWPICGCGLRIAQALNLHRRVPSHDSCSPDLDDPVQRTVETRKRCWWAVYEMETFCSMLYGFPLSITDDDCDIELLDPYAVRSSDPAWDSAAWRTNGEATLLSYKYSMAQLSIIVKSALTDLYGLRQSRPEKISPAVGKGSRLQKLIATVASLEDGLQRWYKSLPKQLRSKDSINPEPSQCTGAPENSLRDHLFRLQALALNLAFENARILVHRPLLSYKMVASSNSPAVALSIMTSLEPLSPESYESKMGIRRLMEMQSRLKTKSIVAEQGLEVLKKLMSLVLAKEMEKMFEFQDKNDEAGQEPEPVQRAYELRT</sequence>
<keyword evidence="1" id="KW-0539">Nucleus</keyword>
<protein>
    <recommendedName>
        <fullName evidence="3">Xylanolytic transcriptional activator regulatory domain-containing protein</fullName>
    </recommendedName>
</protein>
<reference evidence="4 5" key="1">
    <citation type="submission" date="2024-02" db="EMBL/GenBank/DDBJ databases">
        <title>De novo assembly and annotation of 12 fungi associated with fruit tree decline syndrome in Ontario, Canada.</title>
        <authorList>
            <person name="Sulman M."/>
            <person name="Ellouze W."/>
            <person name="Ilyukhin E."/>
        </authorList>
    </citation>
    <scope>NUCLEOTIDE SEQUENCE [LARGE SCALE GENOMIC DNA]</scope>
    <source>
        <strain evidence="4 5">M1-105</strain>
    </source>
</reference>
<dbReference type="EMBL" id="JAJVDC020000111">
    <property type="protein sequence ID" value="KAL1624023.1"/>
    <property type="molecule type" value="Genomic_DNA"/>
</dbReference>